<organism evidence="2">
    <name type="scientific">marine sediment metagenome</name>
    <dbReference type="NCBI Taxonomy" id="412755"/>
    <lineage>
        <taxon>unclassified sequences</taxon>
        <taxon>metagenomes</taxon>
        <taxon>ecological metagenomes</taxon>
    </lineage>
</organism>
<accession>X0Y6Z7</accession>
<gene>
    <name evidence="2" type="ORF">S01H1_85857</name>
</gene>
<sequence length="34" mass="3729">ILAILAEIQEKIENITQSKEKSNSNDKNGGTEGR</sequence>
<comment type="caution">
    <text evidence="2">The sequence shown here is derived from an EMBL/GenBank/DDBJ whole genome shotgun (WGS) entry which is preliminary data.</text>
</comment>
<dbReference type="EMBL" id="BARS01059152">
    <property type="protein sequence ID" value="GAG43072.1"/>
    <property type="molecule type" value="Genomic_DNA"/>
</dbReference>
<protein>
    <submittedName>
        <fullName evidence="2">Uncharacterized protein</fullName>
    </submittedName>
</protein>
<feature type="compositionally biased region" description="Basic and acidic residues" evidence="1">
    <location>
        <begin position="14"/>
        <end position="24"/>
    </location>
</feature>
<reference evidence="2" key="1">
    <citation type="journal article" date="2014" name="Front. Microbiol.">
        <title>High frequency of phylogenetically diverse reductive dehalogenase-homologous genes in deep subseafloor sedimentary metagenomes.</title>
        <authorList>
            <person name="Kawai M."/>
            <person name="Futagami T."/>
            <person name="Toyoda A."/>
            <person name="Takaki Y."/>
            <person name="Nishi S."/>
            <person name="Hori S."/>
            <person name="Arai W."/>
            <person name="Tsubouchi T."/>
            <person name="Morono Y."/>
            <person name="Uchiyama I."/>
            <person name="Ito T."/>
            <person name="Fujiyama A."/>
            <person name="Inagaki F."/>
            <person name="Takami H."/>
        </authorList>
    </citation>
    <scope>NUCLEOTIDE SEQUENCE</scope>
    <source>
        <strain evidence="2">Expedition CK06-06</strain>
    </source>
</reference>
<name>X0Y6Z7_9ZZZZ</name>
<proteinExistence type="predicted"/>
<dbReference type="AlphaFoldDB" id="X0Y6Z7"/>
<feature type="non-terminal residue" evidence="2">
    <location>
        <position position="1"/>
    </location>
</feature>
<feature type="region of interest" description="Disordered" evidence="1">
    <location>
        <begin position="14"/>
        <end position="34"/>
    </location>
</feature>
<evidence type="ECO:0000256" key="1">
    <source>
        <dbReference type="SAM" id="MobiDB-lite"/>
    </source>
</evidence>
<evidence type="ECO:0000313" key="2">
    <source>
        <dbReference type="EMBL" id="GAG43072.1"/>
    </source>
</evidence>